<evidence type="ECO:0000313" key="1">
    <source>
        <dbReference type="EMBL" id="KOB68618.1"/>
    </source>
</evidence>
<organism evidence="1 2">
    <name type="scientific">Operophtera brumata</name>
    <name type="common">Winter moth</name>
    <name type="synonym">Phalaena brumata</name>
    <dbReference type="NCBI Taxonomy" id="104452"/>
    <lineage>
        <taxon>Eukaryota</taxon>
        <taxon>Metazoa</taxon>
        <taxon>Ecdysozoa</taxon>
        <taxon>Arthropoda</taxon>
        <taxon>Hexapoda</taxon>
        <taxon>Insecta</taxon>
        <taxon>Pterygota</taxon>
        <taxon>Neoptera</taxon>
        <taxon>Endopterygota</taxon>
        <taxon>Lepidoptera</taxon>
        <taxon>Glossata</taxon>
        <taxon>Ditrysia</taxon>
        <taxon>Geometroidea</taxon>
        <taxon>Geometridae</taxon>
        <taxon>Larentiinae</taxon>
        <taxon>Operophtera</taxon>
    </lineage>
</organism>
<protein>
    <submittedName>
        <fullName evidence="1">Uncharacterized protein</fullName>
    </submittedName>
</protein>
<dbReference type="SUPFAM" id="SSF48452">
    <property type="entry name" value="TPR-like"/>
    <property type="match status" value="1"/>
</dbReference>
<reference evidence="1 2" key="1">
    <citation type="journal article" date="2015" name="Genome Biol. Evol.">
        <title>The genome of winter moth (Operophtera brumata) provides a genomic perspective on sexual dimorphism and phenology.</title>
        <authorList>
            <person name="Derks M.F."/>
            <person name="Smit S."/>
            <person name="Salis L."/>
            <person name="Schijlen E."/>
            <person name="Bossers A."/>
            <person name="Mateman C."/>
            <person name="Pijl A.S."/>
            <person name="de Ridder D."/>
            <person name="Groenen M.A."/>
            <person name="Visser M.E."/>
            <person name="Megens H.J."/>
        </authorList>
    </citation>
    <scope>NUCLEOTIDE SEQUENCE [LARGE SCALE GENOMIC DNA]</scope>
    <source>
        <strain evidence="1">WM2013NL</strain>
        <tissue evidence="1">Head and thorax</tissue>
    </source>
</reference>
<dbReference type="EMBL" id="JTDY01004087">
    <property type="protein sequence ID" value="KOB68618.1"/>
    <property type="molecule type" value="Genomic_DNA"/>
</dbReference>
<dbReference type="InterPro" id="IPR011990">
    <property type="entry name" value="TPR-like_helical_dom_sf"/>
</dbReference>
<dbReference type="Proteomes" id="UP000037510">
    <property type="component" value="Unassembled WGS sequence"/>
</dbReference>
<proteinExistence type="predicted"/>
<keyword evidence="2" id="KW-1185">Reference proteome</keyword>
<name>A0A0L7KZD5_OPEBR</name>
<accession>A0A0L7KZD5</accession>
<sequence>MLYRLGRAAMEEGKYGEAIQKLIEVLKLYDATLMRPYRSYYDCVQDLRRCMLALGNYSIV</sequence>
<gene>
    <name evidence="1" type="ORF">OBRU01_18067</name>
</gene>
<evidence type="ECO:0000313" key="2">
    <source>
        <dbReference type="Proteomes" id="UP000037510"/>
    </source>
</evidence>
<dbReference type="AlphaFoldDB" id="A0A0L7KZD5"/>
<comment type="caution">
    <text evidence="1">The sequence shown here is derived from an EMBL/GenBank/DDBJ whole genome shotgun (WGS) entry which is preliminary data.</text>
</comment>